<feature type="compositionally biased region" description="Polar residues" evidence="1">
    <location>
        <begin position="589"/>
        <end position="600"/>
    </location>
</feature>
<evidence type="ECO:0008006" key="4">
    <source>
        <dbReference type="Google" id="ProtNLM"/>
    </source>
</evidence>
<dbReference type="PANTHER" id="PTHR35140">
    <property type="entry name" value="MITOTIC CHECK POINT PROTEIN BFA1"/>
    <property type="match status" value="1"/>
</dbReference>
<feature type="region of interest" description="Disordered" evidence="1">
    <location>
        <begin position="40"/>
        <end position="70"/>
    </location>
</feature>
<feature type="compositionally biased region" description="Basic residues" evidence="1">
    <location>
        <begin position="574"/>
        <end position="586"/>
    </location>
</feature>
<feature type="compositionally biased region" description="Low complexity" evidence="1">
    <location>
        <begin position="295"/>
        <end position="309"/>
    </location>
</feature>
<feature type="compositionally biased region" description="Low complexity" evidence="1">
    <location>
        <begin position="703"/>
        <end position="713"/>
    </location>
</feature>
<dbReference type="HOGENOM" id="CLU_008906_0_0_1"/>
<sequence>MEPLTLRMRQGDEETIECWDDDDDLQCYGDIQLRAASTATSVTNSSVRRSGHRDSISSRRSARSDLDSNVGTDEDWQVQLLDTEDIVSEEAISSARNAGIPLPANVPKSALVGGTIKRLGRRKPKKDFIDDWSEEVELPGPDSVLELKTPQASCFPESLRQVSSTATSPVKTTATTFWSDDTHIHLQSALTELDKLQDADVATDFEDVPTIKVPKSRSPQRTSIADGPKPGTENSAEDNFEDDFEFPDNDDVLRLSPRKSNARNSSPPPEELDVDWSEGSIGVRFGGTTRDRRSNPSSSVTAVSPSASSCLTGESEDEGLDGLVIPEGPLDLESPLRKRKEPSQFGASKEVDVRQQPQDTDDFFSGLEIDDGDAFDARRLSINPNVKRKTERPGSPTRRSATTLTFTNATVSPKTRIPRPSGHDRLSTHLETVSESGAPLFRFRDSMSRVNTHSSNPSVSSLPAVGSTSFSPSPPSAKRVTGSRLSKESAYNEGVGGGRLPLRSKRSMPTMRNTSQLSMSPSLQGSPQSSTSRPSVSTVRPKTPIDRLGIDTRQIIRRAQPPFIPAGASENQSHHARVKSYRHSRRTNSDTINDTFSSQGLAPRSSRSSRSDIFDGNPSDTSPENFVAGGKRTLTRPTRRRNFGDGSELASFDDLPTSSSAESRFIKNPSGRGAPKTLRNKLTRSQTIPSRNEPTPPTLQHVSSKSSDSIPSSKNRDDNTLTSLNSKWRSQTISRVPSSSLSIKTKKSRPRSGSGNKPHLIKPLGTGVQEPRSLNGMHYNPAAYRWEGNENSVRAFDQGSPRSPKPAPALITKVGTMHNVQVVGEMVFDPRRMCWLKLAPSQPGADGVVAVQDEDDVFAGLDDLEESAREASRVNHSAGDEVGFNPSGDDRSCGDSSDEWPITEEFDVGPRICSTTASRGREVEAQGRQMDQGRPRETRGWVAMGDSRPGEIQQWKWNWRSLISECSG</sequence>
<feature type="compositionally biased region" description="Polar residues" evidence="1">
    <location>
        <begin position="683"/>
        <end position="702"/>
    </location>
</feature>
<accession>Q0CEB2</accession>
<dbReference type="GO" id="GO:0044732">
    <property type="term" value="C:mitotic spindle pole body"/>
    <property type="evidence" value="ECO:0007669"/>
    <property type="project" value="TreeGrafter"/>
</dbReference>
<feature type="compositionally biased region" description="Basic and acidic residues" evidence="1">
    <location>
        <begin position="919"/>
        <end position="939"/>
    </location>
</feature>
<feature type="compositionally biased region" description="Polar residues" evidence="1">
    <location>
        <begin position="720"/>
        <end position="743"/>
    </location>
</feature>
<gene>
    <name evidence="2" type="ORF">ATEG_07972</name>
</gene>
<feature type="compositionally biased region" description="Low complexity" evidence="1">
    <location>
        <begin position="529"/>
        <end position="541"/>
    </location>
</feature>
<feature type="compositionally biased region" description="Acidic residues" evidence="1">
    <location>
        <begin position="235"/>
        <end position="250"/>
    </location>
</feature>
<evidence type="ECO:0000313" key="2">
    <source>
        <dbReference type="EMBL" id="EAU31145.1"/>
    </source>
</evidence>
<dbReference type="Proteomes" id="UP000007963">
    <property type="component" value="Unassembled WGS sequence"/>
</dbReference>
<feature type="compositionally biased region" description="Polar residues" evidence="1">
    <location>
        <begin position="510"/>
        <end position="528"/>
    </location>
</feature>
<dbReference type="OMA" id="DWGEGSL"/>
<feature type="region of interest" description="Disordered" evidence="1">
    <location>
        <begin position="210"/>
        <end position="363"/>
    </location>
</feature>
<dbReference type="GeneID" id="4353328"/>
<dbReference type="PANTHER" id="PTHR35140:SF1">
    <property type="entry name" value="MITOTIC CHECK POINT PROTEIN BFA1"/>
    <property type="match status" value="1"/>
</dbReference>
<dbReference type="OrthoDB" id="19159at2759"/>
<dbReference type="RefSeq" id="XP_001216593.1">
    <property type="nucleotide sequence ID" value="XM_001216593.1"/>
</dbReference>
<dbReference type="AlphaFoldDB" id="Q0CEB2"/>
<feature type="compositionally biased region" description="Polar residues" evidence="1">
    <location>
        <begin position="450"/>
        <end position="471"/>
    </location>
</feature>
<feature type="region of interest" description="Disordered" evidence="1">
    <location>
        <begin position="382"/>
        <end position="401"/>
    </location>
</feature>
<proteinExistence type="predicted"/>
<reference evidence="3" key="1">
    <citation type="submission" date="2005-09" db="EMBL/GenBank/DDBJ databases">
        <title>Annotation of the Aspergillus terreus NIH2624 genome.</title>
        <authorList>
            <person name="Birren B.W."/>
            <person name="Lander E.S."/>
            <person name="Galagan J.E."/>
            <person name="Nusbaum C."/>
            <person name="Devon K."/>
            <person name="Henn M."/>
            <person name="Ma L.-J."/>
            <person name="Jaffe D.B."/>
            <person name="Butler J."/>
            <person name="Alvarez P."/>
            <person name="Gnerre S."/>
            <person name="Grabherr M."/>
            <person name="Kleber M."/>
            <person name="Mauceli E.W."/>
            <person name="Brockman W."/>
            <person name="Rounsley S."/>
            <person name="Young S.K."/>
            <person name="LaButti K."/>
            <person name="Pushparaj V."/>
            <person name="DeCaprio D."/>
            <person name="Crawford M."/>
            <person name="Koehrsen M."/>
            <person name="Engels R."/>
            <person name="Montgomery P."/>
            <person name="Pearson M."/>
            <person name="Howarth C."/>
            <person name="Larson L."/>
            <person name="Luoma S."/>
            <person name="White J."/>
            <person name="Alvarado L."/>
            <person name="Kodira C.D."/>
            <person name="Zeng Q."/>
            <person name="Oleary S."/>
            <person name="Yandava C."/>
            <person name="Denning D.W."/>
            <person name="Nierman W.C."/>
            <person name="Milne T."/>
            <person name="Madden K."/>
        </authorList>
    </citation>
    <scope>NUCLEOTIDE SEQUENCE [LARGE SCALE GENOMIC DNA]</scope>
    <source>
        <strain evidence="3">NIH 2624 / FGSC A1156</strain>
    </source>
</reference>
<feature type="region of interest" description="Disordered" evidence="1">
    <location>
        <begin position="871"/>
        <end position="901"/>
    </location>
</feature>
<dbReference type="VEuPathDB" id="FungiDB:ATEG_07972"/>
<dbReference type="GO" id="GO:0031578">
    <property type="term" value="P:mitotic spindle orientation checkpoint signaling"/>
    <property type="evidence" value="ECO:0007669"/>
    <property type="project" value="TreeGrafter"/>
</dbReference>
<name>Q0CEB2_ASPTN</name>
<dbReference type="STRING" id="341663.Q0CEB2"/>
<dbReference type="InterPro" id="IPR034586">
    <property type="entry name" value="Bfa1/Byr4"/>
</dbReference>
<feature type="region of interest" description="Disordered" evidence="1">
    <location>
        <begin position="450"/>
        <end position="774"/>
    </location>
</feature>
<feature type="region of interest" description="Disordered" evidence="1">
    <location>
        <begin position="917"/>
        <end position="944"/>
    </location>
</feature>
<dbReference type="EMBL" id="CH476605">
    <property type="protein sequence ID" value="EAU31145.1"/>
    <property type="molecule type" value="Genomic_DNA"/>
</dbReference>
<dbReference type="eggNOG" id="ENOG502QX1K">
    <property type="taxonomic scope" value="Eukaryota"/>
</dbReference>
<organism evidence="2 3">
    <name type="scientific">Aspergillus terreus (strain NIH 2624 / FGSC A1156)</name>
    <dbReference type="NCBI Taxonomy" id="341663"/>
    <lineage>
        <taxon>Eukaryota</taxon>
        <taxon>Fungi</taxon>
        <taxon>Dikarya</taxon>
        <taxon>Ascomycota</taxon>
        <taxon>Pezizomycotina</taxon>
        <taxon>Eurotiomycetes</taxon>
        <taxon>Eurotiomycetidae</taxon>
        <taxon>Eurotiales</taxon>
        <taxon>Aspergillaceae</taxon>
        <taxon>Aspergillus</taxon>
        <taxon>Aspergillus subgen. Circumdati</taxon>
    </lineage>
</organism>
<feature type="compositionally biased region" description="Basic and acidic residues" evidence="1">
    <location>
        <begin position="52"/>
        <end position="66"/>
    </location>
</feature>
<evidence type="ECO:0000313" key="3">
    <source>
        <dbReference type="Proteomes" id="UP000007963"/>
    </source>
</evidence>
<dbReference type="GO" id="GO:0005096">
    <property type="term" value="F:GTPase activator activity"/>
    <property type="evidence" value="ECO:0007669"/>
    <property type="project" value="InterPro"/>
</dbReference>
<dbReference type="GO" id="GO:1990334">
    <property type="term" value="C:Bfa1-Bub2 complex"/>
    <property type="evidence" value="ECO:0007669"/>
    <property type="project" value="InterPro"/>
</dbReference>
<evidence type="ECO:0000256" key="1">
    <source>
        <dbReference type="SAM" id="MobiDB-lite"/>
    </source>
</evidence>
<protein>
    <recommendedName>
        <fullName evidence="4">Cytokinesis regulator (Byr4)</fullName>
    </recommendedName>
</protein>